<dbReference type="EMBL" id="CP094358">
    <property type="protein sequence ID" value="UOB16148.1"/>
    <property type="molecule type" value="Genomic_DNA"/>
</dbReference>
<feature type="transmembrane region" description="Helical" evidence="1">
    <location>
        <begin position="46"/>
        <end position="65"/>
    </location>
</feature>
<evidence type="ECO:0000256" key="1">
    <source>
        <dbReference type="SAM" id="Phobius"/>
    </source>
</evidence>
<sequence>MKLLEIAGLVTGSYFVVTGLGFLLSKPFYKKVIKATLNSDPVLINLSGMVHFLIGITLIALFFSFNTLLEILISFFGIAFSIKGALLIMVPELILKSNEQSIKYFHLFGYGFVAVGLITLFVII</sequence>
<dbReference type="Proteomes" id="UP000831290">
    <property type="component" value="Chromosome"/>
</dbReference>
<name>A0A9E7D0L8_9FLAO</name>
<feature type="transmembrane region" description="Helical" evidence="1">
    <location>
        <begin position="102"/>
        <end position="123"/>
    </location>
</feature>
<organism evidence="2 3">
    <name type="scientific">Abyssalbus ytuae</name>
    <dbReference type="NCBI Taxonomy" id="2926907"/>
    <lineage>
        <taxon>Bacteria</taxon>
        <taxon>Pseudomonadati</taxon>
        <taxon>Bacteroidota</taxon>
        <taxon>Flavobacteriia</taxon>
        <taxon>Flavobacteriales</taxon>
        <taxon>Flavobacteriaceae</taxon>
        <taxon>Abyssalbus</taxon>
    </lineage>
</organism>
<keyword evidence="1" id="KW-0812">Transmembrane</keyword>
<dbReference type="RefSeq" id="WP_255841309.1">
    <property type="nucleotide sequence ID" value="NZ_CP094358.1"/>
</dbReference>
<dbReference type="KEGG" id="fbm:MQE35_10405"/>
<accession>A0A9E7D0L8</accession>
<proteinExistence type="predicted"/>
<evidence type="ECO:0000313" key="2">
    <source>
        <dbReference type="EMBL" id="UOB16148.1"/>
    </source>
</evidence>
<keyword evidence="3" id="KW-1185">Reference proteome</keyword>
<gene>
    <name evidence="2" type="ORF">MQE35_10405</name>
</gene>
<reference evidence="2" key="1">
    <citation type="submission" date="2022-03" db="EMBL/GenBank/DDBJ databases">
        <title>Description of Abyssus ytuae gen. nov., sp. nov., a novel member of the family Flavobacteriaceae isolated from the sediment of Mariana Trench.</title>
        <authorList>
            <person name="Zhang J."/>
            <person name="Xu X."/>
        </authorList>
    </citation>
    <scope>NUCLEOTIDE SEQUENCE</scope>
    <source>
        <strain evidence="2">MT3330</strain>
    </source>
</reference>
<dbReference type="AlphaFoldDB" id="A0A9E7D0L8"/>
<keyword evidence="1" id="KW-1133">Transmembrane helix</keyword>
<keyword evidence="1" id="KW-0472">Membrane</keyword>
<protein>
    <submittedName>
        <fullName evidence="2">Uncharacterized protein</fullName>
    </submittedName>
</protein>
<feature type="transmembrane region" description="Helical" evidence="1">
    <location>
        <begin position="6"/>
        <end position="25"/>
    </location>
</feature>
<evidence type="ECO:0000313" key="3">
    <source>
        <dbReference type="Proteomes" id="UP000831290"/>
    </source>
</evidence>
<feature type="transmembrane region" description="Helical" evidence="1">
    <location>
        <begin position="71"/>
        <end position="90"/>
    </location>
</feature>